<dbReference type="PANTHER" id="PTHR37686:SF1">
    <property type="entry name" value="LD36006P"/>
    <property type="match status" value="1"/>
</dbReference>
<name>A0A8S1RV33_9CILI</name>
<protein>
    <submittedName>
        <fullName evidence="2">Uncharacterized protein</fullName>
    </submittedName>
</protein>
<dbReference type="EMBL" id="CAJJDN010000400">
    <property type="protein sequence ID" value="CAD8131187.1"/>
    <property type="molecule type" value="Genomic_DNA"/>
</dbReference>
<feature type="transmembrane region" description="Helical" evidence="1">
    <location>
        <begin position="206"/>
        <end position="228"/>
    </location>
</feature>
<keyword evidence="1" id="KW-1133">Transmembrane helix</keyword>
<accession>A0A8S1RV33</accession>
<evidence type="ECO:0000256" key="1">
    <source>
        <dbReference type="SAM" id="Phobius"/>
    </source>
</evidence>
<dbReference type="Pfam" id="PF25228">
    <property type="entry name" value="Lips"/>
    <property type="match status" value="1"/>
</dbReference>
<dbReference type="OrthoDB" id="10003277at2759"/>
<reference evidence="2" key="1">
    <citation type="submission" date="2021-01" db="EMBL/GenBank/DDBJ databases">
        <authorList>
            <consortium name="Genoscope - CEA"/>
            <person name="William W."/>
        </authorList>
    </citation>
    <scope>NUCLEOTIDE SEQUENCE</scope>
</reference>
<comment type="caution">
    <text evidence="2">The sequence shown here is derived from an EMBL/GenBank/DDBJ whole genome shotgun (WGS) entry which is preliminary data.</text>
</comment>
<dbReference type="PANTHER" id="PTHR37686">
    <property type="entry name" value="LD36006P"/>
    <property type="match status" value="1"/>
</dbReference>
<organism evidence="2 3">
    <name type="scientific">Paramecium sonneborni</name>
    <dbReference type="NCBI Taxonomy" id="65129"/>
    <lineage>
        <taxon>Eukaryota</taxon>
        <taxon>Sar</taxon>
        <taxon>Alveolata</taxon>
        <taxon>Ciliophora</taxon>
        <taxon>Intramacronucleata</taxon>
        <taxon>Oligohymenophorea</taxon>
        <taxon>Peniculida</taxon>
        <taxon>Parameciidae</taxon>
        <taxon>Paramecium</taxon>
    </lineage>
</organism>
<gene>
    <name evidence="2" type="ORF">PSON_ATCC_30995.1.T4000002</name>
</gene>
<keyword evidence="1" id="KW-0472">Membrane</keyword>
<feature type="transmembrane region" description="Helical" evidence="1">
    <location>
        <begin position="304"/>
        <end position="326"/>
    </location>
</feature>
<dbReference type="InterPro" id="IPR057435">
    <property type="entry name" value="Lips"/>
</dbReference>
<feature type="transmembrane region" description="Helical" evidence="1">
    <location>
        <begin position="332"/>
        <end position="355"/>
    </location>
</feature>
<dbReference type="Proteomes" id="UP000692954">
    <property type="component" value="Unassembled WGS sequence"/>
</dbReference>
<evidence type="ECO:0000313" key="2">
    <source>
        <dbReference type="EMBL" id="CAD8131187.1"/>
    </source>
</evidence>
<evidence type="ECO:0000313" key="3">
    <source>
        <dbReference type="Proteomes" id="UP000692954"/>
    </source>
</evidence>
<keyword evidence="1" id="KW-0812">Transmembrane</keyword>
<proteinExistence type="predicted"/>
<sequence length="401" mass="48377">MKVDFIKNQLKYFEQECWKIASQLNAILLNMNHQNNYEFINLQEKYSIIYDPNKTQKNSQVKSLILLNRDFFKINFRCYKLKRYYQEPLKTELANYENDAIEQSGKEFFFLCKKIIELKFKSDFKNQKEEFKKEHNQQMIQELIQKNISDRNIYLEFYGKSAFQGQSKRHIEIRVRLVVPPYPIVQKGNKFAFLREQIIRQNINIIFVKFSSLCILYLTLIENSYYIFYQFGLMVPYRLQALYSIESFYNDQVIDEQTGGVRDDELIQTICSTLKLVYKGMNKARDEFENFEDSGMFGKRCTRLCNLIEVNIFRFLFVGVFCTLILKPILILFFSTILFFVFRTSLMWAGFVTLIKQLFHDSETEERINLMNQIIFIFAIILELYQIQWQSWLKQWFVYFV</sequence>
<keyword evidence="3" id="KW-1185">Reference proteome</keyword>
<dbReference type="AlphaFoldDB" id="A0A8S1RV33"/>
<feature type="transmembrane region" description="Helical" evidence="1">
    <location>
        <begin position="367"/>
        <end position="387"/>
    </location>
</feature>